<organism evidence="4 5">
    <name type="scientific">Slackia equolifaciens</name>
    <dbReference type="NCBI Taxonomy" id="498718"/>
    <lineage>
        <taxon>Bacteria</taxon>
        <taxon>Bacillati</taxon>
        <taxon>Actinomycetota</taxon>
        <taxon>Coriobacteriia</taxon>
        <taxon>Eggerthellales</taxon>
        <taxon>Eggerthellaceae</taxon>
        <taxon>Slackia</taxon>
    </lineage>
</organism>
<dbReference type="AlphaFoldDB" id="A0A9D2UXM5"/>
<feature type="region of interest" description="Disordered" evidence="1">
    <location>
        <begin position="43"/>
        <end position="134"/>
    </location>
</feature>
<evidence type="ECO:0000313" key="5">
    <source>
        <dbReference type="Proteomes" id="UP000786989"/>
    </source>
</evidence>
<accession>A0A9D2UXM5</accession>
<protein>
    <recommendedName>
        <fullName evidence="6">Hydrolase</fullName>
    </recommendedName>
</protein>
<evidence type="ECO:0008006" key="6">
    <source>
        <dbReference type="Google" id="ProtNLM"/>
    </source>
</evidence>
<reference evidence="4" key="2">
    <citation type="submission" date="2021-09" db="EMBL/GenBank/DDBJ databases">
        <authorList>
            <person name="Gilroy R."/>
        </authorList>
    </citation>
    <scope>NUCLEOTIDE SEQUENCE</scope>
    <source>
        <strain evidence="4">ChiGjej6B6-11269</strain>
    </source>
</reference>
<reference evidence="4" key="1">
    <citation type="journal article" date="2021" name="PeerJ">
        <title>Extensive microbial diversity within the chicken gut microbiome revealed by metagenomics and culture.</title>
        <authorList>
            <person name="Gilroy R."/>
            <person name="Ravi A."/>
            <person name="Getino M."/>
            <person name="Pursley I."/>
            <person name="Horton D.L."/>
            <person name="Alikhan N.F."/>
            <person name="Baker D."/>
            <person name="Gharbi K."/>
            <person name="Hall N."/>
            <person name="Watson M."/>
            <person name="Adriaenssens E.M."/>
            <person name="Foster-Nyarko E."/>
            <person name="Jarju S."/>
            <person name="Secka A."/>
            <person name="Antonio M."/>
            <person name="Oren A."/>
            <person name="Chaudhuri R.R."/>
            <person name="La Ragione R."/>
            <person name="Hildebrand F."/>
            <person name="Pallen M.J."/>
        </authorList>
    </citation>
    <scope>NUCLEOTIDE SEQUENCE</scope>
    <source>
        <strain evidence="4">ChiGjej6B6-11269</strain>
    </source>
</reference>
<feature type="chain" id="PRO_5039240745" description="Hydrolase" evidence="3">
    <location>
        <begin position="37"/>
        <end position="296"/>
    </location>
</feature>
<feature type="compositionally biased region" description="Polar residues" evidence="1">
    <location>
        <begin position="99"/>
        <end position="126"/>
    </location>
</feature>
<sequence>MSDRIASLTRRLCPCAALVVGALVVFLCAFCLPAWAQDDAAAGDAVTQESAEGQNDDENQDDAADQGDSATQGDASKKGSVVQGDAANQSERNERAQDSDTTSAGGASQASDGTNEGGASSESSTPEPLDAEGNLINEGQVSDTSFLYDAAIADLAGADAYYDGQTVQVTGEAVGEAIAPLMNVGEDSGMVRVTLYEESSGTSVTVIMTRENAEKIGTYGAYGKTGATLRVQGTFHLTCQEHEGESDIHADVVTVLKQGSVHPDEFEPEDFVPGVVALVIGLVCMLAGWRIKERSR</sequence>
<comment type="caution">
    <text evidence="4">The sequence shown here is derived from an EMBL/GenBank/DDBJ whole genome shotgun (WGS) entry which is preliminary data.</text>
</comment>
<feature type="signal peptide" evidence="3">
    <location>
        <begin position="1"/>
        <end position="36"/>
    </location>
</feature>
<name>A0A9D2UXM5_9ACTN</name>
<evidence type="ECO:0000313" key="4">
    <source>
        <dbReference type="EMBL" id="HJF65780.1"/>
    </source>
</evidence>
<keyword evidence="2" id="KW-1133">Transmembrane helix</keyword>
<evidence type="ECO:0000256" key="3">
    <source>
        <dbReference type="SAM" id="SignalP"/>
    </source>
</evidence>
<keyword evidence="3" id="KW-0732">Signal</keyword>
<keyword evidence="2" id="KW-0812">Transmembrane</keyword>
<feature type="compositionally biased region" description="Acidic residues" evidence="1">
    <location>
        <begin position="54"/>
        <end position="65"/>
    </location>
</feature>
<keyword evidence="2" id="KW-0472">Membrane</keyword>
<dbReference type="EMBL" id="DYWI01000125">
    <property type="protein sequence ID" value="HJF65780.1"/>
    <property type="molecule type" value="Genomic_DNA"/>
</dbReference>
<dbReference type="Proteomes" id="UP000786989">
    <property type="component" value="Unassembled WGS sequence"/>
</dbReference>
<evidence type="ECO:0000256" key="1">
    <source>
        <dbReference type="SAM" id="MobiDB-lite"/>
    </source>
</evidence>
<proteinExistence type="predicted"/>
<gene>
    <name evidence="4" type="ORF">K8U77_06675</name>
</gene>
<evidence type="ECO:0000256" key="2">
    <source>
        <dbReference type="SAM" id="Phobius"/>
    </source>
</evidence>
<feature type="transmembrane region" description="Helical" evidence="2">
    <location>
        <begin position="271"/>
        <end position="291"/>
    </location>
</feature>